<feature type="region of interest" description="Disordered" evidence="1">
    <location>
        <begin position="150"/>
        <end position="222"/>
    </location>
</feature>
<gene>
    <name evidence="2" type="ORF">IE077_002057</name>
</gene>
<name>A0ABQ7JFX3_9APIC</name>
<reference evidence="2 3" key="1">
    <citation type="journal article" date="2020" name="bioRxiv">
        <title>Metabolic contributions of an alphaproteobacterial endosymbiont in the apicomplexan Cardiosporidium cionae.</title>
        <authorList>
            <person name="Hunter E.S."/>
            <person name="Paight C.J."/>
            <person name="Lane C.E."/>
        </authorList>
    </citation>
    <scope>NUCLEOTIDE SEQUENCE [LARGE SCALE GENOMIC DNA]</scope>
    <source>
        <strain evidence="2">ESH_2018</strain>
    </source>
</reference>
<feature type="compositionally biased region" description="Polar residues" evidence="1">
    <location>
        <begin position="186"/>
        <end position="202"/>
    </location>
</feature>
<evidence type="ECO:0000313" key="2">
    <source>
        <dbReference type="EMBL" id="KAF8822917.1"/>
    </source>
</evidence>
<dbReference type="Proteomes" id="UP000823046">
    <property type="component" value="Unassembled WGS sequence"/>
</dbReference>
<feature type="region of interest" description="Disordered" evidence="1">
    <location>
        <begin position="261"/>
        <end position="317"/>
    </location>
</feature>
<feature type="compositionally biased region" description="Basic and acidic residues" evidence="1">
    <location>
        <begin position="834"/>
        <end position="844"/>
    </location>
</feature>
<dbReference type="EMBL" id="JADAQX010000014">
    <property type="protein sequence ID" value="KAF8822917.1"/>
    <property type="molecule type" value="Genomic_DNA"/>
</dbReference>
<sequence length="960" mass="110840">MADQRLPRVTHTQDESPNKNAGTSNSSLHVQQNQMVNTNSSDPKVLSPMVQENVASVAPYDLHIGEKLIAQSVSFGTTSELVSQKHSYVVQRPQGMSSFKSVNRVCANTKKLLLLDPDDAIQPPCEAASAPIQEKPGSSTKTATSISVGMGSFENGSNSTRVAPHLKRPSPKTAPDGMALSRGRNRSSLGAQTPPADNSSRNFAAPPSMRSGYMQTRLPSRGSETMVEWPTTYQPSRNSEPLHLNFATPVLRLQVNANTQQVSLGRSGEKVSDENQDTSSQVERVPEKRPLPSISLADFHDAPPSTDQSSPRSNGRFFIRKNDSTITVIDNDEFIEEYDTLPSGVSWGEKRAKDQRWRENWLQQETKVSLEDGSEIKRSFGEKCGEDSTKHQRWTEKWNHVGTQVDVERNVEQFHEEDPSTVYEKWQEMYSCDTEKGVTSIYKQGEDRQAHPYRKWKTHIEMQKENDETTQWDEVFEENFEGTTQSGFHRRLGKNNVSDTKTWYKENQALSEDVQPEEWEEEFHQNATGYKWGEKHGCNPQGEEWYERWFESEKGDREVDQWTFAEDRHYGEKQGYSTETKEEYNEEWERTKSKDFSNRTLNKWWKRPEEGTQWSEKDIYKEWLASSESQVEKAEEIKEKTYDNKDERLQNSWTISSEYTPAEESAERRLVRQVKQGTTHGYRHENTHEWHDSWYEVYELALEEGEDSTSLDAPSMLTASGLILRRRSYEKWWKEGENLRKGEKRYQSFETGEDTKEEWQEDEKGNIKTERSGILKGGNPSESSDWFYDSFGECRETQEQWAYKKGGNTKGDTWTEKWNEFPYQKSASKSGRNAKGDVWEESWKESQSSSPDKIQKFAVKTGANKQGDTWQESWMEECDKKYARKQASRSTGEQWMEEWGENFDEDGSGQKWTSQWAEEADGKRHGKNWGDSWGKEGMGGHRWGEEWTDEDIKKWCIPGD</sequence>
<feature type="region of interest" description="Disordered" evidence="1">
    <location>
        <begin position="825"/>
        <end position="854"/>
    </location>
</feature>
<accession>A0ABQ7JFX3</accession>
<organism evidence="2 3">
    <name type="scientific">Cardiosporidium cionae</name>
    <dbReference type="NCBI Taxonomy" id="476202"/>
    <lineage>
        <taxon>Eukaryota</taxon>
        <taxon>Sar</taxon>
        <taxon>Alveolata</taxon>
        <taxon>Apicomplexa</taxon>
        <taxon>Aconoidasida</taxon>
        <taxon>Nephromycida</taxon>
        <taxon>Cardiosporidium</taxon>
    </lineage>
</organism>
<comment type="caution">
    <text evidence="2">The sequence shown here is derived from an EMBL/GenBank/DDBJ whole genome shotgun (WGS) entry which is preliminary data.</text>
</comment>
<feature type="compositionally biased region" description="Polar residues" evidence="1">
    <location>
        <begin position="18"/>
        <end position="42"/>
    </location>
</feature>
<protein>
    <submittedName>
        <fullName evidence="2">Uncharacterized protein</fullName>
    </submittedName>
</protein>
<feature type="compositionally biased region" description="Basic and acidic residues" evidence="1">
    <location>
        <begin position="938"/>
        <end position="954"/>
    </location>
</feature>
<feature type="region of interest" description="Disordered" evidence="1">
    <location>
        <begin position="1"/>
        <end position="46"/>
    </location>
</feature>
<evidence type="ECO:0000256" key="1">
    <source>
        <dbReference type="SAM" id="MobiDB-lite"/>
    </source>
</evidence>
<proteinExistence type="predicted"/>
<keyword evidence="3" id="KW-1185">Reference proteome</keyword>
<evidence type="ECO:0000313" key="3">
    <source>
        <dbReference type="Proteomes" id="UP000823046"/>
    </source>
</evidence>
<feature type="region of interest" description="Disordered" evidence="1">
    <location>
        <begin position="901"/>
        <end position="960"/>
    </location>
</feature>